<dbReference type="NCBIfam" id="TIGR00362">
    <property type="entry name" value="DnaA"/>
    <property type="match status" value="1"/>
</dbReference>
<evidence type="ECO:0000256" key="11">
    <source>
        <dbReference type="RuleBase" id="RU004227"/>
    </source>
</evidence>
<dbReference type="FunFam" id="3.40.50.300:FF:000668">
    <property type="entry name" value="Chromosomal replication initiator protein DnaA"/>
    <property type="match status" value="1"/>
</dbReference>
<feature type="region of interest" description="Domain I, interacts with DnaA modulators" evidence="8">
    <location>
        <begin position="1"/>
        <end position="83"/>
    </location>
</feature>
<dbReference type="SUPFAM" id="SSF52540">
    <property type="entry name" value="P-loop containing nucleoside triphosphate hydrolases"/>
    <property type="match status" value="1"/>
</dbReference>
<dbReference type="Pfam" id="PF00308">
    <property type="entry name" value="Bac_DnaA"/>
    <property type="match status" value="1"/>
</dbReference>
<keyword evidence="2 8" id="KW-0963">Cytoplasm</keyword>
<dbReference type="InterPro" id="IPR001957">
    <property type="entry name" value="Chromosome_initiator_DnaA"/>
</dbReference>
<proteinExistence type="inferred from homology"/>
<dbReference type="GO" id="GO:0005737">
    <property type="term" value="C:cytoplasm"/>
    <property type="evidence" value="ECO:0007669"/>
    <property type="project" value="UniProtKB-SubCell"/>
</dbReference>
<dbReference type="Proteomes" id="UP000231480">
    <property type="component" value="Unassembled WGS sequence"/>
</dbReference>
<comment type="function">
    <text evidence="8 10">Plays an essential role in the initiation and regulation of chromosomal replication. ATP-DnaA binds to the origin of replication (oriC) to initiate formation of the DNA replication initiation complex once per cell cycle. Binds the DnaA box (a 9 base pair repeat at the origin) and separates the double-stranded (ds)DNA. Forms a right-handed helical filament on oriC DNA; dsDNA binds to the exterior of the filament while single-stranded (ss)DNA is stabiized in the filament's interior. The ATP-DnaA-oriC complex binds and stabilizes one strand of the AT-rich DNA unwinding element (DUE), permitting loading of DNA polymerase. After initiation quickly degrades to an ADP-DnaA complex that is not apt for DNA replication. Binds acidic phospholipids.</text>
</comment>
<dbReference type="Gene3D" id="1.10.8.60">
    <property type="match status" value="1"/>
</dbReference>
<dbReference type="InterPro" id="IPR003593">
    <property type="entry name" value="AAA+_ATPase"/>
</dbReference>
<feature type="region of interest" description="Domain III, AAA+ region" evidence="8">
    <location>
        <begin position="115"/>
        <end position="331"/>
    </location>
</feature>
<comment type="similarity">
    <text evidence="1 8 11">Belongs to the DnaA family.</text>
</comment>
<reference evidence="14 15" key="1">
    <citation type="submission" date="2017-09" db="EMBL/GenBank/DDBJ databases">
        <title>Depth-based differentiation of microbial function through sediment-hosted aquifers and enrichment of novel symbionts in the deep terrestrial subsurface.</title>
        <authorList>
            <person name="Probst A.J."/>
            <person name="Ladd B."/>
            <person name="Jarett J.K."/>
            <person name="Geller-Mcgrath D.E."/>
            <person name="Sieber C.M."/>
            <person name="Emerson J.B."/>
            <person name="Anantharaman K."/>
            <person name="Thomas B.C."/>
            <person name="Malmstrom R."/>
            <person name="Stieglmeier M."/>
            <person name="Klingl A."/>
            <person name="Woyke T."/>
            <person name="Ryan C.M."/>
            <person name="Banfield J.F."/>
        </authorList>
    </citation>
    <scope>NUCLEOTIDE SEQUENCE [LARGE SCALE GENOMIC DNA]</scope>
    <source>
        <strain evidence="14">CG23_combo_of_CG06-09_8_20_14_all_37_13</strain>
    </source>
</reference>
<dbReference type="HAMAP" id="MF_00377">
    <property type="entry name" value="DnaA_bact"/>
    <property type="match status" value="1"/>
</dbReference>
<feature type="domain" description="Chromosomal replication initiator DnaA C-terminal" evidence="13">
    <location>
        <begin position="359"/>
        <end position="428"/>
    </location>
</feature>
<organism evidence="14 15">
    <name type="scientific">Candidatus Portnoybacteria bacterium CG23_combo_of_CG06-09_8_20_14_all_37_13</name>
    <dbReference type="NCBI Taxonomy" id="1974819"/>
    <lineage>
        <taxon>Bacteria</taxon>
        <taxon>Candidatus Portnoyibacteriota</taxon>
    </lineage>
</organism>
<dbReference type="EMBL" id="PCRH01000015">
    <property type="protein sequence ID" value="PIP17307.1"/>
    <property type="molecule type" value="Genomic_DNA"/>
</dbReference>
<dbReference type="SMART" id="SM00760">
    <property type="entry name" value="Bac_DnaA_C"/>
    <property type="match status" value="1"/>
</dbReference>
<dbReference type="GO" id="GO:0006275">
    <property type="term" value="P:regulation of DNA replication"/>
    <property type="evidence" value="ECO:0007669"/>
    <property type="project" value="UniProtKB-UniRule"/>
</dbReference>
<dbReference type="Pfam" id="PF08299">
    <property type="entry name" value="Bac_DnaA_C"/>
    <property type="match status" value="1"/>
</dbReference>
<dbReference type="InterPro" id="IPR010921">
    <property type="entry name" value="Trp_repressor/repl_initiator"/>
</dbReference>
<comment type="domain">
    <text evidence="8">Domain I is involved in oligomerization and binding regulators, domain II is flexibile and of varying length in different bacteria, domain III forms the AAA+ region, while domain IV binds dsDNA.</text>
</comment>
<evidence type="ECO:0000313" key="14">
    <source>
        <dbReference type="EMBL" id="PIP17307.1"/>
    </source>
</evidence>
<dbReference type="SMART" id="SM00382">
    <property type="entry name" value="AAA"/>
    <property type="match status" value="1"/>
</dbReference>
<dbReference type="InterPro" id="IPR013317">
    <property type="entry name" value="DnaA_dom"/>
</dbReference>
<dbReference type="GO" id="GO:0005524">
    <property type="term" value="F:ATP binding"/>
    <property type="evidence" value="ECO:0007669"/>
    <property type="project" value="UniProtKB-UniRule"/>
</dbReference>
<evidence type="ECO:0000259" key="13">
    <source>
        <dbReference type="SMART" id="SM00760"/>
    </source>
</evidence>
<keyword evidence="5 8" id="KW-0067">ATP-binding</keyword>
<dbReference type="PROSITE" id="PS01008">
    <property type="entry name" value="DNAA"/>
    <property type="match status" value="1"/>
</dbReference>
<sequence>MSLKDLWQTILGEIELNISRANFITWFRNTKIHSKNSGLVTIGVPNTFTKEWLENKYNKLILKALRNNSPDIKEIKFIIEGNAPLAKTLANKKDDFVFAEKQLKFQELSIDKETNLNPKYNFENFVIGSFNELAQAAGLAVIKHLGTLYNPLFIYGGVGLGKTHLLQAVGNELVKKYPNRKVQYLSSEKYTTELVDAISKKGMDSFKHKYQKIDTLIIDDINFIAGKEKTQEEFFHTFNSLYQRNKQIIISSDRPPKAMSTLEERLRSRFEGGMIADISYPDLETRTAILKNKINEKNLKISDEVINYIATHIQKNIRELEGALNRLIAFCQINEITPDLKNTSQILSKIITTPIKKTNLKNIIKSVSEFYDININDLLNRSRKKELVYPRQITMYLIREELNSSYPFIGEKLGGRDHTTVMYACQKINKEIENNESLQQEINLIKERIYK</sequence>
<dbReference type="CDD" id="cd00009">
    <property type="entry name" value="AAA"/>
    <property type="match status" value="1"/>
</dbReference>
<keyword evidence="6 8" id="KW-0446">Lipid-binding</keyword>
<comment type="subunit">
    <text evidence="8">Oligomerizes as a right-handed, spiral filament on DNA at oriC.</text>
</comment>
<evidence type="ECO:0000256" key="8">
    <source>
        <dbReference type="HAMAP-Rule" id="MF_00377"/>
    </source>
</evidence>
<dbReference type="GO" id="GO:0008289">
    <property type="term" value="F:lipid binding"/>
    <property type="evidence" value="ECO:0007669"/>
    <property type="project" value="UniProtKB-KW"/>
</dbReference>
<comment type="caution">
    <text evidence="8">Lacks conserved residue(s) required for the propagation of feature annotation.</text>
</comment>
<dbReference type="Pfam" id="PF11638">
    <property type="entry name" value="DnaA_N"/>
    <property type="match status" value="1"/>
</dbReference>
<protein>
    <recommendedName>
        <fullName evidence="8 9">Chromosomal replication initiator protein DnaA</fullName>
    </recommendedName>
</protein>
<keyword evidence="4 8" id="KW-0547">Nucleotide-binding</keyword>
<evidence type="ECO:0000256" key="6">
    <source>
        <dbReference type="ARBA" id="ARBA00023121"/>
    </source>
</evidence>
<dbReference type="InterPro" id="IPR038454">
    <property type="entry name" value="DnaA_N_sf"/>
</dbReference>
<feature type="domain" description="AAA+ ATPase" evidence="12">
    <location>
        <begin position="148"/>
        <end position="282"/>
    </location>
</feature>
<dbReference type="Gene3D" id="3.30.300.180">
    <property type="match status" value="1"/>
</dbReference>
<dbReference type="PANTHER" id="PTHR30050:SF2">
    <property type="entry name" value="CHROMOSOMAL REPLICATION INITIATOR PROTEIN DNAA"/>
    <property type="match status" value="1"/>
</dbReference>
<comment type="subcellular location">
    <subcellularLocation>
        <location evidence="8">Cytoplasm</location>
    </subcellularLocation>
</comment>
<dbReference type="Gene3D" id="3.40.50.300">
    <property type="entry name" value="P-loop containing nucleotide triphosphate hydrolases"/>
    <property type="match status" value="1"/>
</dbReference>
<evidence type="ECO:0000256" key="1">
    <source>
        <dbReference type="ARBA" id="ARBA00006583"/>
    </source>
</evidence>
<feature type="binding site" evidence="8">
    <location>
        <position position="159"/>
    </location>
    <ligand>
        <name>ATP</name>
        <dbReference type="ChEBI" id="CHEBI:30616"/>
    </ligand>
</feature>
<feature type="binding site" evidence="8">
    <location>
        <position position="162"/>
    </location>
    <ligand>
        <name>ATP</name>
        <dbReference type="ChEBI" id="CHEBI:30616"/>
    </ligand>
</feature>
<evidence type="ECO:0000256" key="3">
    <source>
        <dbReference type="ARBA" id="ARBA00022705"/>
    </source>
</evidence>
<dbReference type="InterPro" id="IPR018312">
    <property type="entry name" value="Chromosome_initiator_DnaA_CS"/>
</dbReference>
<evidence type="ECO:0000256" key="10">
    <source>
        <dbReference type="RuleBase" id="RU000577"/>
    </source>
</evidence>
<keyword evidence="7 8" id="KW-0238">DNA-binding</keyword>
<name>A0A2G9YDJ8_9BACT</name>
<dbReference type="GO" id="GO:0003688">
    <property type="term" value="F:DNA replication origin binding"/>
    <property type="evidence" value="ECO:0007669"/>
    <property type="project" value="UniProtKB-UniRule"/>
</dbReference>
<evidence type="ECO:0000256" key="2">
    <source>
        <dbReference type="ARBA" id="ARBA00022490"/>
    </source>
</evidence>
<evidence type="ECO:0000256" key="5">
    <source>
        <dbReference type="ARBA" id="ARBA00022840"/>
    </source>
</evidence>
<dbReference type="CDD" id="cd06571">
    <property type="entry name" value="Bac_DnaA_C"/>
    <property type="match status" value="1"/>
</dbReference>
<dbReference type="Gene3D" id="1.10.1750.10">
    <property type="match status" value="1"/>
</dbReference>
<dbReference type="GO" id="GO:0006270">
    <property type="term" value="P:DNA replication initiation"/>
    <property type="evidence" value="ECO:0007669"/>
    <property type="project" value="UniProtKB-UniRule"/>
</dbReference>
<evidence type="ECO:0000256" key="9">
    <source>
        <dbReference type="NCBIfam" id="TIGR00362"/>
    </source>
</evidence>
<dbReference type="InterPro" id="IPR027417">
    <property type="entry name" value="P-loop_NTPase"/>
</dbReference>
<dbReference type="AlphaFoldDB" id="A0A2G9YDJ8"/>
<feature type="binding site" evidence="8">
    <location>
        <position position="163"/>
    </location>
    <ligand>
        <name>ATP</name>
        <dbReference type="ChEBI" id="CHEBI:30616"/>
    </ligand>
</feature>
<evidence type="ECO:0000256" key="7">
    <source>
        <dbReference type="ARBA" id="ARBA00023125"/>
    </source>
</evidence>
<dbReference type="PRINTS" id="PR00051">
    <property type="entry name" value="DNAA"/>
</dbReference>
<dbReference type="InterPro" id="IPR020591">
    <property type="entry name" value="Chromosome_initiator_DnaA-like"/>
</dbReference>
<feature type="region of interest" description="Domain IV, binds dsDNA" evidence="8">
    <location>
        <begin position="332"/>
        <end position="451"/>
    </location>
</feature>
<dbReference type="GO" id="GO:0005886">
    <property type="term" value="C:plasma membrane"/>
    <property type="evidence" value="ECO:0007669"/>
    <property type="project" value="TreeGrafter"/>
</dbReference>
<gene>
    <name evidence="8 14" type="primary">dnaA</name>
    <name evidence="14" type="ORF">COX44_00565</name>
</gene>
<dbReference type="InterPro" id="IPR013159">
    <property type="entry name" value="DnaA_C"/>
</dbReference>
<evidence type="ECO:0000313" key="15">
    <source>
        <dbReference type="Proteomes" id="UP000231480"/>
    </source>
</evidence>
<keyword evidence="3 8" id="KW-0235">DNA replication</keyword>
<feature type="binding site" evidence="8">
    <location>
        <position position="161"/>
    </location>
    <ligand>
        <name>ATP</name>
        <dbReference type="ChEBI" id="CHEBI:30616"/>
    </ligand>
</feature>
<evidence type="ECO:0000259" key="12">
    <source>
        <dbReference type="SMART" id="SM00382"/>
    </source>
</evidence>
<dbReference type="PANTHER" id="PTHR30050">
    <property type="entry name" value="CHROMOSOMAL REPLICATION INITIATOR PROTEIN DNAA"/>
    <property type="match status" value="1"/>
</dbReference>
<dbReference type="SUPFAM" id="SSF48295">
    <property type="entry name" value="TrpR-like"/>
    <property type="match status" value="1"/>
</dbReference>
<dbReference type="InterPro" id="IPR024633">
    <property type="entry name" value="DnaA_N_dom"/>
</dbReference>
<evidence type="ECO:0000256" key="4">
    <source>
        <dbReference type="ARBA" id="ARBA00022741"/>
    </source>
</evidence>
<accession>A0A2G9YDJ8</accession>
<comment type="caution">
    <text evidence="14">The sequence shown here is derived from an EMBL/GenBank/DDBJ whole genome shotgun (WGS) entry which is preliminary data.</text>
</comment>